<dbReference type="InterPro" id="IPR005878">
    <property type="entry name" value="Ribosom_uL1_bac-type"/>
</dbReference>
<dbReference type="Proteomes" id="UP000593765">
    <property type="component" value="Chromosome"/>
</dbReference>
<dbReference type="AlphaFoldDB" id="A0A7M2WUL3"/>
<dbReference type="InterPro" id="IPR028364">
    <property type="entry name" value="Ribosomal_uL1/biogenesis"/>
</dbReference>
<evidence type="ECO:0000313" key="12">
    <source>
        <dbReference type="EMBL" id="QOV89208.1"/>
    </source>
</evidence>
<evidence type="ECO:0000256" key="6">
    <source>
        <dbReference type="ARBA" id="ARBA00022884"/>
    </source>
</evidence>
<dbReference type="Gene3D" id="3.40.50.790">
    <property type="match status" value="1"/>
</dbReference>
<dbReference type="GO" id="GO:0003735">
    <property type="term" value="F:structural constituent of ribosome"/>
    <property type="evidence" value="ECO:0007669"/>
    <property type="project" value="InterPro"/>
</dbReference>
<sequence length="231" mass="24753">MAVVVERRSKRYKEAATKKVTAPVSVDQAIDVLKSFKPTKFDQSVELIFNLGIDPKHADQIVRGSVSLPHGIGKSKRVVAFCPEHLKVAALNAGAIKAGGQELVAEIEKENFTDFDVAIATPDMMRFVGRLGKVLGPKGLMPSPKAGTVTADVGTAVREYAAGKVEFRNDTGGNVHTVVGKVSFEKGQLAENINAMIAQVRKLKPQTSKGAYVRKVVVKSTMSPAVELVIS</sequence>
<dbReference type="FunFam" id="3.40.50.790:FF:000001">
    <property type="entry name" value="50S ribosomal protein L1"/>
    <property type="match status" value="1"/>
</dbReference>
<keyword evidence="8 10" id="KW-0687">Ribonucleoprotein</keyword>
<dbReference type="CDD" id="cd00403">
    <property type="entry name" value="Ribosomal_L1"/>
    <property type="match status" value="1"/>
</dbReference>
<dbReference type="InterPro" id="IPR002143">
    <property type="entry name" value="Ribosomal_uL1"/>
</dbReference>
<evidence type="ECO:0000256" key="10">
    <source>
        <dbReference type="HAMAP-Rule" id="MF_01318"/>
    </source>
</evidence>
<dbReference type="InterPro" id="IPR023673">
    <property type="entry name" value="Ribosomal_uL1_CS"/>
</dbReference>
<dbReference type="RefSeq" id="WP_206292233.1">
    <property type="nucleotide sequence ID" value="NZ_CP063458.1"/>
</dbReference>
<comment type="subunit">
    <text evidence="10">Part of the 50S ribosomal subunit.</text>
</comment>
<evidence type="ECO:0000256" key="2">
    <source>
        <dbReference type="ARBA" id="ARBA00022491"/>
    </source>
</evidence>
<dbReference type="PROSITE" id="PS01199">
    <property type="entry name" value="RIBOSOMAL_L1"/>
    <property type="match status" value="1"/>
</dbReference>
<dbReference type="PANTHER" id="PTHR36427">
    <property type="entry name" value="54S RIBOSOMAL PROTEIN L1, MITOCHONDRIAL"/>
    <property type="match status" value="1"/>
</dbReference>
<evidence type="ECO:0000256" key="8">
    <source>
        <dbReference type="ARBA" id="ARBA00023274"/>
    </source>
</evidence>
<dbReference type="GO" id="GO:0015934">
    <property type="term" value="C:large ribosomal subunit"/>
    <property type="evidence" value="ECO:0007669"/>
    <property type="project" value="InterPro"/>
</dbReference>
<evidence type="ECO:0000256" key="3">
    <source>
        <dbReference type="ARBA" id="ARBA00022555"/>
    </source>
</evidence>
<dbReference type="HAMAP" id="MF_01318_B">
    <property type="entry name" value="Ribosomal_uL1_B"/>
    <property type="match status" value="1"/>
</dbReference>
<evidence type="ECO:0000256" key="5">
    <source>
        <dbReference type="ARBA" id="ARBA00022845"/>
    </source>
</evidence>
<dbReference type="InterPro" id="IPR023674">
    <property type="entry name" value="Ribosomal_uL1-like"/>
</dbReference>
<dbReference type="EMBL" id="CP063458">
    <property type="protein sequence ID" value="QOV89208.1"/>
    <property type="molecule type" value="Genomic_DNA"/>
</dbReference>
<reference evidence="12 13" key="1">
    <citation type="submission" date="2020-10" db="EMBL/GenBank/DDBJ databases">
        <title>Wide distribution of Phycisphaera-like planctomycetes from WD2101 soil group in peatlands and genome analysis of the first cultivated representative.</title>
        <authorList>
            <person name="Dedysh S.N."/>
            <person name="Beletsky A.V."/>
            <person name="Ivanova A."/>
            <person name="Kulichevskaya I.S."/>
            <person name="Suzina N.E."/>
            <person name="Philippov D.A."/>
            <person name="Rakitin A.L."/>
            <person name="Mardanov A.V."/>
            <person name="Ravin N.V."/>
        </authorList>
    </citation>
    <scope>NUCLEOTIDE SEQUENCE [LARGE SCALE GENOMIC DNA]</scope>
    <source>
        <strain evidence="12 13">M1803</strain>
    </source>
</reference>
<dbReference type="GO" id="GO:0006417">
    <property type="term" value="P:regulation of translation"/>
    <property type="evidence" value="ECO:0007669"/>
    <property type="project" value="UniProtKB-KW"/>
</dbReference>
<dbReference type="GO" id="GO:0000049">
    <property type="term" value="F:tRNA binding"/>
    <property type="evidence" value="ECO:0007669"/>
    <property type="project" value="UniProtKB-KW"/>
</dbReference>
<keyword evidence="5 10" id="KW-0810">Translation regulation</keyword>
<keyword evidence="7 10" id="KW-0689">Ribosomal protein</keyword>
<comment type="function">
    <text evidence="10">Binds directly to 23S rRNA. The L1 stalk is quite mobile in the ribosome, and is involved in E site tRNA release.</text>
</comment>
<comment type="similarity">
    <text evidence="1 10 11">Belongs to the universal ribosomal protein uL1 family.</text>
</comment>
<dbReference type="PANTHER" id="PTHR36427:SF3">
    <property type="entry name" value="LARGE RIBOSOMAL SUBUNIT PROTEIN UL1M"/>
    <property type="match status" value="1"/>
</dbReference>
<organism evidence="12 13">
    <name type="scientific">Humisphaera borealis</name>
    <dbReference type="NCBI Taxonomy" id="2807512"/>
    <lineage>
        <taxon>Bacteria</taxon>
        <taxon>Pseudomonadati</taxon>
        <taxon>Planctomycetota</taxon>
        <taxon>Phycisphaerae</taxon>
        <taxon>Tepidisphaerales</taxon>
        <taxon>Tepidisphaeraceae</taxon>
        <taxon>Humisphaera</taxon>
    </lineage>
</organism>
<keyword evidence="3 10" id="KW-0820">tRNA-binding</keyword>
<keyword evidence="13" id="KW-1185">Reference proteome</keyword>
<protein>
    <recommendedName>
        <fullName evidence="9 10">Large ribosomal subunit protein uL1</fullName>
    </recommendedName>
</protein>
<keyword evidence="6 10" id="KW-0694">RNA-binding</keyword>
<dbReference type="GO" id="GO:0019843">
    <property type="term" value="F:rRNA binding"/>
    <property type="evidence" value="ECO:0007669"/>
    <property type="project" value="UniProtKB-UniRule"/>
</dbReference>
<evidence type="ECO:0000256" key="9">
    <source>
        <dbReference type="ARBA" id="ARBA00035241"/>
    </source>
</evidence>
<dbReference type="NCBIfam" id="TIGR01169">
    <property type="entry name" value="rplA_bact"/>
    <property type="match status" value="1"/>
</dbReference>
<dbReference type="SUPFAM" id="SSF56808">
    <property type="entry name" value="Ribosomal protein L1"/>
    <property type="match status" value="1"/>
</dbReference>
<dbReference type="Pfam" id="PF00687">
    <property type="entry name" value="Ribosomal_L1"/>
    <property type="match status" value="1"/>
</dbReference>
<keyword evidence="4 10" id="KW-0699">rRNA-binding</keyword>
<dbReference type="GO" id="GO:0006412">
    <property type="term" value="P:translation"/>
    <property type="evidence" value="ECO:0007669"/>
    <property type="project" value="UniProtKB-UniRule"/>
</dbReference>
<gene>
    <name evidence="10" type="primary">rplA</name>
    <name evidence="12" type="ORF">IPV69_23840</name>
</gene>
<evidence type="ECO:0000256" key="11">
    <source>
        <dbReference type="RuleBase" id="RU000659"/>
    </source>
</evidence>
<accession>A0A7M2WUL3</accession>
<dbReference type="PIRSF" id="PIRSF002155">
    <property type="entry name" value="Ribosomal_L1"/>
    <property type="match status" value="1"/>
</dbReference>
<dbReference type="KEGG" id="hbs:IPV69_23840"/>
<dbReference type="Gene3D" id="3.30.190.20">
    <property type="match status" value="1"/>
</dbReference>
<evidence type="ECO:0000256" key="7">
    <source>
        <dbReference type="ARBA" id="ARBA00022980"/>
    </source>
</evidence>
<evidence type="ECO:0000256" key="4">
    <source>
        <dbReference type="ARBA" id="ARBA00022730"/>
    </source>
</evidence>
<evidence type="ECO:0000256" key="1">
    <source>
        <dbReference type="ARBA" id="ARBA00010531"/>
    </source>
</evidence>
<name>A0A7M2WUL3_9BACT</name>
<proteinExistence type="inferred from homology"/>
<dbReference type="InterPro" id="IPR016095">
    <property type="entry name" value="Ribosomal_uL1_3-a/b-sand"/>
</dbReference>
<comment type="function">
    <text evidence="10">Protein L1 is also a translational repressor protein, it controls the translation of the L11 operon by binding to its mRNA.</text>
</comment>
<evidence type="ECO:0000313" key="13">
    <source>
        <dbReference type="Proteomes" id="UP000593765"/>
    </source>
</evidence>
<keyword evidence="2 10" id="KW-0678">Repressor</keyword>